<dbReference type="Gene3D" id="1.10.10.2910">
    <property type="match status" value="1"/>
</dbReference>
<dbReference type="InterPro" id="IPR010982">
    <property type="entry name" value="Lambda_DNA-bd_dom_sf"/>
</dbReference>
<dbReference type="Pfam" id="PF01381">
    <property type="entry name" value="HTH_3"/>
    <property type="match status" value="1"/>
</dbReference>
<accession>A0A177J8N1</accession>
<dbReference type="PANTHER" id="PTHR43236:SF2">
    <property type="entry name" value="BLL0069 PROTEIN"/>
    <property type="match status" value="1"/>
</dbReference>
<dbReference type="AlphaFoldDB" id="A0A177J8N1"/>
<dbReference type="PANTHER" id="PTHR43236">
    <property type="entry name" value="ANTITOXIN HIGA1"/>
    <property type="match status" value="1"/>
</dbReference>
<organism evidence="4 5">
    <name type="scientific">Sphingobium yanoikuyae</name>
    <name type="common">Sphingomonas yanoikuyae</name>
    <dbReference type="NCBI Taxonomy" id="13690"/>
    <lineage>
        <taxon>Bacteria</taxon>
        <taxon>Pseudomonadati</taxon>
        <taxon>Pseudomonadota</taxon>
        <taxon>Alphaproteobacteria</taxon>
        <taxon>Sphingomonadales</taxon>
        <taxon>Sphingomonadaceae</taxon>
        <taxon>Sphingobium</taxon>
    </lineage>
</organism>
<dbReference type="InterPro" id="IPR010359">
    <property type="entry name" value="IrrE_HExxH"/>
</dbReference>
<evidence type="ECO:0000256" key="2">
    <source>
        <dbReference type="SAM" id="MobiDB-lite"/>
    </source>
</evidence>
<evidence type="ECO:0000313" key="4">
    <source>
        <dbReference type="EMBL" id="OAH37552.1"/>
    </source>
</evidence>
<dbReference type="PROSITE" id="PS50943">
    <property type="entry name" value="HTH_CROC1"/>
    <property type="match status" value="1"/>
</dbReference>
<dbReference type="EMBL" id="LSTR01000087">
    <property type="protein sequence ID" value="OAH37552.1"/>
    <property type="molecule type" value="Genomic_DNA"/>
</dbReference>
<evidence type="ECO:0000256" key="1">
    <source>
        <dbReference type="ARBA" id="ARBA00007227"/>
    </source>
</evidence>
<dbReference type="InterPro" id="IPR001387">
    <property type="entry name" value="Cro/C1-type_HTH"/>
</dbReference>
<dbReference type="GO" id="GO:0003677">
    <property type="term" value="F:DNA binding"/>
    <property type="evidence" value="ECO:0007669"/>
    <property type="project" value="InterPro"/>
</dbReference>
<dbReference type="SMART" id="SM00530">
    <property type="entry name" value="HTH_XRE"/>
    <property type="match status" value="1"/>
</dbReference>
<dbReference type="RefSeq" id="WP_063977056.1">
    <property type="nucleotide sequence ID" value="NZ_LSTR01000087.1"/>
</dbReference>
<proteinExistence type="inferred from homology"/>
<dbReference type="Gene3D" id="1.10.260.40">
    <property type="entry name" value="lambda repressor-like DNA-binding domains"/>
    <property type="match status" value="1"/>
</dbReference>
<evidence type="ECO:0000313" key="5">
    <source>
        <dbReference type="Proteomes" id="UP000077262"/>
    </source>
</evidence>
<feature type="compositionally biased region" description="Basic and acidic residues" evidence="2">
    <location>
        <begin position="328"/>
        <end position="342"/>
    </location>
</feature>
<name>A0A177J8N1_SPHYA</name>
<gene>
    <name evidence="4" type="ORF">AX777_25730</name>
</gene>
<dbReference type="InterPro" id="IPR052345">
    <property type="entry name" value="Rad_response_metalloprotease"/>
</dbReference>
<dbReference type="Proteomes" id="UP000077262">
    <property type="component" value="Unassembled WGS sequence"/>
</dbReference>
<dbReference type="OrthoDB" id="9796786at2"/>
<feature type="region of interest" description="Disordered" evidence="2">
    <location>
        <begin position="327"/>
        <end position="350"/>
    </location>
</feature>
<dbReference type="Pfam" id="PF06114">
    <property type="entry name" value="Peptidase_M78"/>
    <property type="match status" value="1"/>
</dbReference>
<protein>
    <recommendedName>
        <fullName evidence="3">HTH cro/C1-type domain-containing protein</fullName>
    </recommendedName>
</protein>
<dbReference type="SUPFAM" id="SSF47413">
    <property type="entry name" value="lambda repressor-like DNA-binding domains"/>
    <property type="match status" value="1"/>
</dbReference>
<reference evidence="4 5" key="1">
    <citation type="submission" date="2016-02" db="EMBL/GenBank/DDBJ databases">
        <authorList>
            <person name="Wen L."/>
            <person name="He K."/>
            <person name="Yang H."/>
        </authorList>
    </citation>
    <scope>NUCLEOTIDE SEQUENCE [LARGE SCALE GENOMIC DNA]</scope>
    <source>
        <strain evidence="4 5">CD09_2</strain>
    </source>
</reference>
<comment type="caution">
    <text evidence="4">The sequence shown here is derived from an EMBL/GenBank/DDBJ whole genome shotgun (WGS) entry which is preliminary data.</text>
</comment>
<evidence type="ECO:0000259" key="3">
    <source>
        <dbReference type="PROSITE" id="PS50943"/>
    </source>
</evidence>
<comment type="similarity">
    <text evidence="1">Belongs to the short-chain fatty acyl-CoA assimilation regulator (ScfR) family.</text>
</comment>
<feature type="domain" description="HTH cro/C1-type" evidence="3">
    <location>
        <begin position="17"/>
        <end position="68"/>
    </location>
</feature>
<sequence length="398" mass="45326">MTKRIKAMINPAVLTWARETAGFDLAAAAAKINVDEEKLAVWEAGDDQPSIPQLRKLAETYKRPLAVLYLPEPPINSFQAMHDFRRLPDLGMRTFSPELTLEIRLAQQRRELALELFEDGDEIPVPFKVQTTIATNPETAAAALRDALGVDYDLQSHWRDPRIAFLAWRGKIEELGVLVFQASRISSDEASGFAYWSDVLPFMVINRKDAYARRTFSMFHELAHLMLRQSGVSDLDIEGPRAADDEKIEVFCNQVAAAALMPRDLFLKEALIAAKGNGRHEWDDASVHSLSLTYGVSREAIVRRLLTLGRTTEAFYRRKRAQYAVEYRQQRERDREKNEGKPIPRNMPRETVANYGKPFVRRVIENYHLDRISLSDVSGYLGVKVRHVPGIEQQLGYS</sequence>